<dbReference type="HAMAP" id="MF_00112">
    <property type="entry name" value="GGGP_HepGP_synthase"/>
    <property type="match status" value="1"/>
</dbReference>
<dbReference type="HOGENOM" id="CLU_068610_0_0_10"/>
<dbReference type="Gene3D" id="3.20.20.390">
    <property type="entry name" value="FMN-linked oxidoreductases"/>
    <property type="match status" value="1"/>
</dbReference>
<evidence type="ECO:0000256" key="6">
    <source>
        <dbReference type="ARBA" id="ARBA00023098"/>
    </source>
</evidence>
<keyword evidence="4" id="KW-0479">Metal-binding</keyword>
<protein>
    <recommendedName>
        <fullName evidence="1 10">Phosphoglycerol geranylgeranyltransferase</fullName>
        <ecNumber evidence="1 10">2.5.1.41</ecNumber>
    </recommendedName>
</protein>
<evidence type="ECO:0000313" key="11">
    <source>
        <dbReference type="EMBL" id="ACF13191.1"/>
    </source>
</evidence>
<dbReference type="OrthoDB" id="9807235at2"/>
<keyword evidence="6" id="KW-0443">Lipid metabolism</keyword>
<keyword evidence="3" id="KW-0808">Transferase</keyword>
<evidence type="ECO:0000256" key="2">
    <source>
        <dbReference type="ARBA" id="ARBA00022516"/>
    </source>
</evidence>
<dbReference type="KEGG" id="cts:Ctha_0722"/>
<sequence>MSAKNQVFEKLLAAKARKGAGFLLLIDPDKYDASGLEQVVKNATAFGADGFLIGGSLLFSNRFDAYVQQIKSATDLPVILFPGHSVQISPSADAILFLSLLSGRNPEFLIGHHVTAAPSIKAFGLESMPTAYLLVESGRKTAVEFMSNTEPIPRHKPELAAVHALAAEYLGMKMIYLEAGSGADESVPEEMVELVCQTVSLPVIVGGGIRSAQAVRSKVDAGASFVVVGNAFETRNDANYLKTMIDAAHPNLPKAI</sequence>
<dbReference type="GO" id="GO:0006650">
    <property type="term" value="P:glycerophospholipid metabolic process"/>
    <property type="evidence" value="ECO:0007669"/>
    <property type="project" value="InterPro"/>
</dbReference>
<comment type="catalytic activity">
    <reaction evidence="9">
        <text>sn-glycerol 1-phosphate + (2E,6E,10E)-geranylgeranyl diphosphate = sn-3-O-(geranylgeranyl)glycerol 1-phosphate + diphosphate</text>
        <dbReference type="Rhea" id="RHEA:23404"/>
        <dbReference type="ChEBI" id="CHEBI:33019"/>
        <dbReference type="ChEBI" id="CHEBI:57677"/>
        <dbReference type="ChEBI" id="CHEBI:57685"/>
        <dbReference type="ChEBI" id="CHEBI:58756"/>
        <dbReference type="EC" id="2.5.1.41"/>
    </reaction>
</comment>
<evidence type="ECO:0000256" key="1">
    <source>
        <dbReference type="ARBA" id="ARBA00012676"/>
    </source>
</evidence>
<evidence type="ECO:0000256" key="9">
    <source>
        <dbReference type="ARBA" id="ARBA00047288"/>
    </source>
</evidence>
<reference evidence="11 12" key="1">
    <citation type="submission" date="2008-06" db="EMBL/GenBank/DDBJ databases">
        <title>Complete sequence of Chloroherpeton thalassium ATCC 35110.</title>
        <authorList>
            <consortium name="US DOE Joint Genome Institute"/>
            <person name="Lucas S."/>
            <person name="Copeland A."/>
            <person name="Lapidus A."/>
            <person name="Glavina del Rio T."/>
            <person name="Dalin E."/>
            <person name="Tice H."/>
            <person name="Bruce D."/>
            <person name="Goodwin L."/>
            <person name="Pitluck S."/>
            <person name="Schmutz J."/>
            <person name="Larimer F."/>
            <person name="Land M."/>
            <person name="Hauser L."/>
            <person name="Kyrpides N."/>
            <person name="Mikhailova N."/>
            <person name="Liu Z."/>
            <person name="Li T."/>
            <person name="Zhao F."/>
            <person name="Overmann J."/>
            <person name="Bryant D.A."/>
            <person name="Richardson P."/>
        </authorList>
    </citation>
    <scope>NUCLEOTIDE SEQUENCE [LARGE SCALE GENOMIC DNA]</scope>
    <source>
        <strain evidence="12">ATCC 35110 / GB-78</strain>
    </source>
</reference>
<dbReference type="Pfam" id="PF01884">
    <property type="entry name" value="PcrB"/>
    <property type="match status" value="1"/>
</dbReference>
<dbReference type="GO" id="GO:0047294">
    <property type="term" value="F:phosphoglycerol geranylgeranyltransferase activity"/>
    <property type="evidence" value="ECO:0007669"/>
    <property type="project" value="UniProtKB-UniRule"/>
</dbReference>
<evidence type="ECO:0000256" key="8">
    <source>
        <dbReference type="ARBA" id="ARBA00023264"/>
    </source>
</evidence>
<dbReference type="InterPro" id="IPR038597">
    <property type="entry name" value="GGGP/HepGP_synthase_sf"/>
</dbReference>
<dbReference type="CDD" id="cd02812">
    <property type="entry name" value="PcrB_like"/>
    <property type="match status" value="1"/>
</dbReference>
<dbReference type="SUPFAM" id="SSF51395">
    <property type="entry name" value="FMN-linked oxidoreductases"/>
    <property type="match status" value="1"/>
</dbReference>
<dbReference type="GO" id="GO:0005737">
    <property type="term" value="C:cytoplasm"/>
    <property type="evidence" value="ECO:0007669"/>
    <property type="project" value="InterPro"/>
</dbReference>
<dbReference type="Proteomes" id="UP000001208">
    <property type="component" value="Chromosome"/>
</dbReference>
<name>B3QW78_CHLT3</name>
<keyword evidence="7" id="KW-0594">Phospholipid biosynthesis</keyword>
<evidence type="ECO:0000256" key="7">
    <source>
        <dbReference type="ARBA" id="ARBA00023209"/>
    </source>
</evidence>
<gene>
    <name evidence="11" type="ordered locus">Ctha_0722</name>
</gene>
<dbReference type="NCBIfam" id="TIGR01769">
    <property type="entry name" value="GGGP"/>
    <property type="match status" value="1"/>
</dbReference>
<evidence type="ECO:0000313" key="12">
    <source>
        <dbReference type="Proteomes" id="UP000001208"/>
    </source>
</evidence>
<dbReference type="NCBIfam" id="TIGR01768">
    <property type="entry name" value="GGGP-family"/>
    <property type="match status" value="1"/>
</dbReference>
<evidence type="ECO:0000256" key="5">
    <source>
        <dbReference type="ARBA" id="ARBA00022842"/>
    </source>
</evidence>
<keyword evidence="2" id="KW-0444">Lipid biosynthesis</keyword>
<dbReference type="GO" id="GO:0000107">
    <property type="term" value="F:imidazoleglycerol-phosphate synthase activity"/>
    <property type="evidence" value="ECO:0007669"/>
    <property type="project" value="TreeGrafter"/>
</dbReference>
<evidence type="ECO:0000256" key="4">
    <source>
        <dbReference type="ARBA" id="ARBA00022723"/>
    </source>
</evidence>
<dbReference type="EC" id="2.5.1.41" evidence="1 10"/>
<dbReference type="EMBL" id="CP001100">
    <property type="protein sequence ID" value="ACF13191.1"/>
    <property type="molecule type" value="Genomic_DNA"/>
</dbReference>
<dbReference type="InterPro" id="IPR010946">
    <property type="entry name" value="GGGP_synth"/>
</dbReference>
<organism evidence="11 12">
    <name type="scientific">Chloroherpeton thalassium (strain ATCC 35110 / GB-78)</name>
    <dbReference type="NCBI Taxonomy" id="517418"/>
    <lineage>
        <taxon>Bacteria</taxon>
        <taxon>Pseudomonadati</taxon>
        <taxon>Chlorobiota</taxon>
        <taxon>Chlorobiia</taxon>
        <taxon>Chlorobiales</taxon>
        <taxon>Chloroherpetonaceae</taxon>
        <taxon>Chloroherpeton</taxon>
    </lineage>
</organism>
<dbReference type="InterPro" id="IPR008205">
    <property type="entry name" value="GGGP_HepGP_synthase"/>
</dbReference>
<dbReference type="STRING" id="517418.Ctha_0722"/>
<dbReference type="GO" id="GO:0000287">
    <property type="term" value="F:magnesium ion binding"/>
    <property type="evidence" value="ECO:0007669"/>
    <property type="project" value="InterPro"/>
</dbReference>
<dbReference type="GO" id="GO:0008654">
    <property type="term" value="P:phospholipid biosynthetic process"/>
    <property type="evidence" value="ECO:0007669"/>
    <property type="project" value="UniProtKB-KW"/>
</dbReference>
<dbReference type="InterPro" id="IPR050064">
    <property type="entry name" value="IGPS_HisA/HisF"/>
</dbReference>
<dbReference type="PANTHER" id="PTHR21235">
    <property type="entry name" value="IMIDAZOLE GLYCEROL PHOSPHATE SYNTHASE SUBUNIT HISF/H IGP SYNTHASE SUBUNIT HISF/H"/>
    <property type="match status" value="1"/>
</dbReference>
<dbReference type="eggNOG" id="COG1646">
    <property type="taxonomic scope" value="Bacteria"/>
</dbReference>
<keyword evidence="5" id="KW-0460">Magnesium</keyword>
<dbReference type="AlphaFoldDB" id="B3QW78"/>
<dbReference type="NCBIfam" id="NF003198">
    <property type="entry name" value="PRK04169.1-2"/>
    <property type="match status" value="1"/>
</dbReference>
<proteinExistence type="inferred from homology"/>
<evidence type="ECO:0000256" key="3">
    <source>
        <dbReference type="ARBA" id="ARBA00022679"/>
    </source>
</evidence>
<accession>B3QW78</accession>
<dbReference type="PANTHER" id="PTHR21235:SF22">
    <property type="entry name" value="GERANYLGERANYLGLYCERYL PHOSPHATE SYNTHASE"/>
    <property type="match status" value="1"/>
</dbReference>
<keyword evidence="12" id="KW-1185">Reference proteome</keyword>
<evidence type="ECO:0000256" key="10">
    <source>
        <dbReference type="NCBIfam" id="TIGR01769"/>
    </source>
</evidence>
<keyword evidence="8" id="KW-1208">Phospholipid metabolism</keyword>
<dbReference type="RefSeq" id="WP_012499275.1">
    <property type="nucleotide sequence ID" value="NC_011026.1"/>
</dbReference>